<evidence type="ECO:0000313" key="1">
    <source>
        <dbReference type="EMBL" id="CAG7724783.1"/>
    </source>
</evidence>
<feature type="non-terminal residue" evidence="1">
    <location>
        <position position="1"/>
    </location>
</feature>
<accession>A0A8J2JSF1</accession>
<dbReference type="Proteomes" id="UP000708208">
    <property type="component" value="Unassembled WGS sequence"/>
</dbReference>
<comment type="caution">
    <text evidence="1">The sequence shown here is derived from an EMBL/GenBank/DDBJ whole genome shotgun (WGS) entry which is preliminary data.</text>
</comment>
<dbReference type="EMBL" id="CAJVCH010113893">
    <property type="protein sequence ID" value="CAG7724783.1"/>
    <property type="molecule type" value="Genomic_DNA"/>
</dbReference>
<protein>
    <submittedName>
        <fullName evidence="1">Uncharacterized protein</fullName>
    </submittedName>
</protein>
<dbReference type="AlphaFoldDB" id="A0A8J2JSF1"/>
<sequence>MHIMEKQIAASTNRMEQMESNLEGVQTYLQSRLQAIDTRMERLDYFTIHYNKTLSRALRNIETLSSKRDQNLVNVEVYEGSNFSGAMVKINSEDSIYCFNLVSVEQNKAKYNFNDKITSIKFEGNCIRLHEHLECQ</sequence>
<evidence type="ECO:0000313" key="2">
    <source>
        <dbReference type="Proteomes" id="UP000708208"/>
    </source>
</evidence>
<reference evidence="1" key="1">
    <citation type="submission" date="2021-06" db="EMBL/GenBank/DDBJ databases">
        <authorList>
            <person name="Hodson N. C."/>
            <person name="Mongue J. A."/>
            <person name="Jaron S. K."/>
        </authorList>
    </citation>
    <scope>NUCLEOTIDE SEQUENCE</scope>
</reference>
<dbReference type="OrthoDB" id="9973045at2759"/>
<proteinExistence type="predicted"/>
<gene>
    <name evidence="1" type="ORF">AFUS01_LOCUS13783</name>
</gene>
<organism evidence="1 2">
    <name type="scientific">Allacma fusca</name>
    <dbReference type="NCBI Taxonomy" id="39272"/>
    <lineage>
        <taxon>Eukaryota</taxon>
        <taxon>Metazoa</taxon>
        <taxon>Ecdysozoa</taxon>
        <taxon>Arthropoda</taxon>
        <taxon>Hexapoda</taxon>
        <taxon>Collembola</taxon>
        <taxon>Symphypleona</taxon>
        <taxon>Sminthuridae</taxon>
        <taxon>Allacma</taxon>
    </lineage>
</organism>
<keyword evidence="2" id="KW-1185">Reference proteome</keyword>
<name>A0A8J2JSF1_9HEXA</name>